<dbReference type="PANTHER" id="PTHR24264:SF58">
    <property type="entry name" value="SI:DKEY-33M11.8-RELATED"/>
    <property type="match status" value="1"/>
</dbReference>
<dbReference type="Proteomes" id="UP000693946">
    <property type="component" value="Linkage Group LG4"/>
</dbReference>
<evidence type="ECO:0000313" key="10">
    <source>
        <dbReference type="EMBL" id="KAG7495237.1"/>
    </source>
</evidence>
<evidence type="ECO:0000256" key="8">
    <source>
        <dbReference type="SAM" id="SignalP"/>
    </source>
</evidence>
<dbReference type="GO" id="GO:0006508">
    <property type="term" value="P:proteolysis"/>
    <property type="evidence" value="ECO:0007669"/>
    <property type="project" value="UniProtKB-KW"/>
</dbReference>
<dbReference type="PANTHER" id="PTHR24264">
    <property type="entry name" value="TRYPSIN-RELATED"/>
    <property type="match status" value="1"/>
</dbReference>
<comment type="subcellular location">
    <subcellularLocation>
        <location evidence="1">Secreted</location>
        <location evidence="1">Extracellular space</location>
    </subcellularLocation>
</comment>
<evidence type="ECO:0000256" key="6">
    <source>
        <dbReference type="ARBA" id="ARBA00023157"/>
    </source>
</evidence>
<dbReference type="InterPro" id="IPR001254">
    <property type="entry name" value="Trypsin_dom"/>
</dbReference>
<evidence type="ECO:0000256" key="2">
    <source>
        <dbReference type="ARBA" id="ARBA00022670"/>
    </source>
</evidence>
<gene>
    <name evidence="10" type="ORF">JOB18_046449</name>
</gene>
<sequence>MSQTPSCHLSLLLLLVINVTGVIGDRIIGGKVVAPYTITYQASLRFWNYHFCGGTLIHPQWVISAAHCWRPKHLIKVYLGERNIKSLDGFEQMFEVSLIIRHYQYKAWTFDNDIMLLKLHRPAVLNNRVTIIRLPDPFAPPLPAFTRCTVSGWGVTRPDGYTLSRDLRSVIVDIIPKCSLYYHFRITRNMICAGSLNGGRDSCRGDSGGPLVCNGRVEGIVSWGIGCAYYSYPGVYTQVRNYLGWIYWQIQNK</sequence>
<reference evidence="10 11" key="1">
    <citation type="journal article" date="2021" name="Sci. Rep.">
        <title>Chromosome anchoring in Senegalese sole (Solea senegalensis) reveals sex-associated markers and genome rearrangements in flatfish.</title>
        <authorList>
            <person name="Guerrero-Cozar I."/>
            <person name="Gomez-Garrido J."/>
            <person name="Berbel C."/>
            <person name="Martinez-Blanch J.F."/>
            <person name="Alioto T."/>
            <person name="Claros M.G."/>
            <person name="Gagnaire P.A."/>
            <person name="Manchado M."/>
        </authorList>
    </citation>
    <scope>NUCLEOTIDE SEQUENCE [LARGE SCALE GENOMIC DNA]</scope>
    <source>
        <strain evidence="10">Sse05_10M</strain>
    </source>
</reference>
<evidence type="ECO:0000256" key="4">
    <source>
        <dbReference type="ARBA" id="ARBA00022801"/>
    </source>
</evidence>
<name>A0AAV6QT97_SOLSE</name>
<dbReference type="PROSITE" id="PS00135">
    <property type="entry name" value="TRYPSIN_SER"/>
    <property type="match status" value="1"/>
</dbReference>
<comment type="caution">
    <text evidence="10">The sequence shown here is derived from an EMBL/GenBank/DDBJ whole genome shotgun (WGS) entry which is preliminary data.</text>
</comment>
<dbReference type="SMART" id="SM00020">
    <property type="entry name" value="Tryp_SPc"/>
    <property type="match status" value="1"/>
</dbReference>
<keyword evidence="4 7" id="KW-0378">Hydrolase</keyword>
<dbReference type="FunFam" id="2.40.10.10:FF:000120">
    <property type="entry name" value="Putative serine protease"/>
    <property type="match status" value="1"/>
</dbReference>
<dbReference type="EMBL" id="JAGKHQ010000016">
    <property type="protein sequence ID" value="KAG7495237.1"/>
    <property type="molecule type" value="Genomic_DNA"/>
</dbReference>
<dbReference type="PROSITE" id="PS50240">
    <property type="entry name" value="TRYPSIN_DOM"/>
    <property type="match status" value="1"/>
</dbReference>
<keyword evidence="11" id="KW-1185">Reference proteome</keyword>
<evidence type="ECO:0000256" key="3">
    <source>
        <dbReference type="ARBA" id="ARBA00022729"/>
    </source>
</evidence>
<evidence type="ECO:0000259" key="9">
    <source>
        <dbReference type="PROSITE" id="PS50240"/>
    </source>
</evidence>
<organism evidence="10 11">
    <name type="scientific">Solea senegalensis</name>
    <name type="common">Senegalese sole</name>
    <dbReference type="NCBI Taxonomy" id="28829"/>
    <lineage>
        <taxon>Eukaryota</taxon>
        <taxon>Metazoa</taxon>
        <taxon>Chordata</taxon>
        <taxon>Craniata</taxon>
        <taxon>Vertebrata</taxon>
        <taxon>Euteleostomi</taxon>
        <taxon>Actinopterygii</taxon>
        <taxon>Neopterygii</taxon>
        <taxon>Teleostei</taxon>
        <taxon>Neoteleostei</taxon>
        <taxon>Acanthomorphata</taxon>
        <taxon>Carangaria</taxon>
        <taxon>Pleuronectiformes</taxon>
        <taxon>Pleuronectoidei</taxon>
        <taxon>Soleidae</taxon>
        <taxon>Solea</taxon>
    </lineage>
</organism>
<keyword evidence="5 7" id="KW-0720">Serine protease</keyword>
<keyword evidence="3 8" id="KW-0732">Signal</keyword>
<dbReference type="CDD" id="cd00190">
    <property type="entry name" value="Tryp_SPc"/>
    <property type="match status" value="1"/>
</dbReference>
<feature type="domain" description="Peptidase S1" evidence="9">
    <location>
        <begin position="27"/>
        <end position="251"/>
    </location>
</feature>
<dbReference type="GO" id="GO:0004252">
    <property type="term" value="F:serine-type endopeptidase activity"/>
    <property type="evidence" value="ECO:0007669"/>
    <property type="project" value="InterPro"/>
</dbReference>
<evidence type="ECO:0000256" key="5">
    <source>
        <dbReference type="ARBA" id="ARBA00022825"/>
    </source>
</evidence>
<evidence type="ECO:0000313" key="11">
    <source>
        <dbReference type="Proteomes" id="UP000693946"/>
    </source>
</evidence>
<dbReference type="InterPro" id="IPR050127">
    <property type="entry name" value="Serine_Proteases_S1"/>
</dbReference>
<feature type="signal peptide" evidence="8">
    <location>
        <begin position="1"/>
        <end position="24"/>
    </location>
</feature>
<accession>A0AAV6QT97</accession>
<dbReference type="Pfam" id="PF00089">
    <property type="entry name" value="Trypsin"/>
    <property type="match status" value="1"/>
</dbReference>
<feature type="chain" id="PRO_5043406227" evidence="8">
    <location>
        <begin position="25"/>
        <end position="253"/>
    </location>
</feature>
<dbReference type="InterPro" id="IPR018114">
    <property type="entry name" value="TRYPSIN_HIS"/>
</dbReference>
<evidence type="ECO:0000256" key="1">
    <source>
        <dbReference type="ARBA" id="ARBA00004239"/>
    </source>
</evidence>
<dbReference type="GO" id="GO:0005615">
    <property type="term" value="C:extracellular space"/>
    <property type="evidence" value="ECO:0007669"/>
    <property type="project" value="TreeGrafter"/>
</dbReference>
<dbReference type="AlphaFoldDB" id="A0AAV6QT97"/>
<evidence type="ECO:0000256" key="7">
    <source>
        <dbReference type="RuleBase" id="RU363034"/>
    </source>
</evidence>
<dbReference type="InterPro" id="IPR033116">
    <property type="entry name" value="TRYPSIN_SER"/>
</dbReference>
<keyword evidence="2 7" id="KW-0645">Protease</keyword>
<protein>
    <submittedName>
        <fullName evidence="10">Trypsin-like</fullName>
    </submittedName>
</protein>
<dbReference type="PROSITE" id="PS00134">
    <property type="entry name" value="TRYPSIN_HIS"/>
    <property type="match status" value="1"/>
</dbReference>
<keyword evidence="6" id="KW-1015">Disulfide bond</keyword>
<proteinExistence type="predicted"/>